<dbReference type="OrthoDB" id="5917270at2759"/>
<keyword evidence="2" id="KW-1185">Reference proteome</keyword>
<evidence type="ECO:0000313" key="2">
    <source>
        <dbReference type="Proteomes" id="UP000054653"/>
    </source>
</evidence>
<name>A0A0V1CRH7_TRIBR</name>
<gene>
    <name evidence="1" type="ORF">T03_10699</name>
</gene>
<organism evidence="1 2">
    <name type="scientific">Trichinella britovi</name>
    <name type="common">Parasitic roundworm</name>
    <dbReference type="NCBI Taxonomy" id="45882"/>
    <lineage>
        <taxon>Eukaryota</taxon>
        <taxon>Metazoa</taxon>
        <taxon>Ecdysozoa</taxon>
        <taxon>Nematoda</taxon>
        <taxon>Enoplea</taxon>
        <taxon>Dorylaimia</taxon>
        <taxon>Trichinellida</taxon>
        <taxon>Trichinellidae</taxon>
        <taxon>Trichinella</taxon>
    </lineage>
</organism>
<evidence type="ECO:0000313" key="1">
    <source>
        <dbReference type="EMBL" id="KRY51831.1"/>
    </source>
</evidence>
<proteinExistence type="predicted"/>
<dbReference type="EMBL" id="JYDI01000116">
    <property type="protein sequence ID" value="KRY51831.1"/>
    <property type="molecule type" value="Genomic_DNA"/>
</dbReference>
<sequence>MQKPIAENYAFNELISICQWLDYEALTIATSIKARRIAQHKLAAKIASCKRLRAQLCWQSGHFDQFNLTGNENVQQYKMAEVLIIPNFYKLHNSCTNLHMKAKTALEYIAKVENMITKEKVKSDVIQICIRHILNGEVEN</sequence>
<dbReference type="Proteomes" id="UP000054653">
    <property type="component" value="Unassembled WGS sequence"/>
</dbReference>
<dbReference type="AlphaFoldDB" id="A0A0V1CRH7"/>
<comment type="caution">
    <text evidence="1">The sequence shown here is derived from an EMBL/GenBank/DDBJ whole genome shotgun (WGS) entry which is preliminary data.</text>
</comment>
<accession>A0A0V1CRH7</accession>
<reference evidence="1 2" key="1">
    <citation type="submission" date="2015-01" db="EMBL/GenBank/DDBJ databases">
        <title>Evolution of Trichinella species and genotypes.</title>
        <authorList>
            <person name="Korhonen P.K."/>
            <person name="Edoardo P."/>
            <person name="Giuseppe L.R."/>
            <person name="Gasser R.B."/>
        </authorList>
    </citation>
    <scope>NUCLEOTIDE SEQUENCE [LARGE SCALE GENOMIC DNA]</scope>
    <source>
        <strain evidence="1">ISS120</strain>
    </source>
</reference>
<protein>
    <submittedName>
        <fullName evidence="1">Uncharacterized protein</fullName>
    </submittedName>
</protein>